<feature type="transmembrane region" description="Helical" evidence="2">
    <location>
        <begin position="431"/>
        <end position="461"/>
    </location>
</feature>
<feature type="signal peptide" evidence="3">
    <location>
        <begin position="1"/>
        <end position="23"/>
    </location>
</feature>
<keyword evidence="2" id="KW-0472">Membrane</keyword>
<accession>A0AAV7KEX4</accession>
<feature type="region of interest" description="Disordered" evidence="1">
    <location>
        <begin position="473"/>
        <end position="504"/>
    </location>
</feature>
<keyword evidence="2" id="KW-1133">Transmembrane helix</keyword>
<keyword evidence="5" id="KW-1185">Reference proteome</keyword>
<dbReference type="Proteomes" id="UP001165289">
    <property type="component" value="Unassembled WGS sequence"/>
</dbReference>
<feature type="region of interest" description="Disordered" evidence="1">
    <location>
        <begin position="367"/>
        <end position="390"/>
    </location>
</feature>
<reference evidence="4 5" key="1">
    <citation type="journal article" date="2023" name="BMC Biol.">
        <title>The compact genome of the sponge Oopsacas minuta (Hexactinellida) is lacking key metazoan core genes.</title>
        <authorList>
            <person name="Santini S."/>
            <person name="Schenkelaars Q."/>
            <person name="Jourda C."/>
            <person name="Duchesne M."/>
            <person name="Belahbib H."/>
            <person name="Rocher C."/>
            <person name="Selva M."/>
            <person name="Riesgo A."/>
            <person name="Vervoort M."/>
            <person name="Leys S.P."/>
            <person name="Kodjabachian L."/>
            <person name="Le Bivic A."/>
            <person name="Borchiellini C."/>
            <person name="Claverie J.M."/>
            <person name="Renard E."/>
        </authorList>
    </citation>
    <scope>NUCLEOTIDE SEQUENCE [LARGE SCALE GENOMIC DNA]</scope>
    <source>
        <strain evidence="4">SPO-2</strain>
    </source>
</reference>
<evidence type="ECO:0000256" key="1">
    <source>
        <dbReference type="SAM" id="MobiDB-lite"/>
    </source>
</evidence>
<keyword evidence="3" id="KW-0732">Signal</keyword>
<protein>
    <submittedName>
        <fullName evidence="4">Uncharacterized protein</fullName>
    </submittedName>
</protein>
<feature type="compositionally biased region" description="Basic and acidic residues" evidence="1">
    <location>
        <begin position="473"/>
        <end position="493"/>
    </location>
</feature>
<evidence type="ECO:0000313" key="5">
    <source>
        <dbReference type="Proteomes" id="UP001165289"/>
    </source>
</evidence>
<name>A0AAV7KEX4_9METZ</name>
<keyword evidence="2" id="KW-0812">Transmembrane</keyword>
<dbReference type="Gene3D" id="2.60.120.1190">
    <property type="match status" value="1"/>
</dbReference>
<dbReference type="EMBL" id="JAKMXF010000088">
    <property type="protein sequence ID" value="KAI6658624.1"/>
    <property type="molecule type" value="Genomic_DNA"/>
</dbReference>
<sequence length="520" mass="56785">MQLLEIQRLLLLLLLSGFVTSSSQQCNTPILRDIIDGGSGEGDFINSLGSNRVVPVLNQSEALEIRVSGFNFPIFRLNTNYDINAIDIQFGSEGTSCSDNGIAIEMETITIGNSDPVDSPGTAVQIGYDDNDIMNLIELGDPNEGRIIRLRFNAARGRYIKYGITTTNPPGNDSNVVELCLRTEFYGCTSGGITGLTFLQYNLIEPTVYTDSIYTGITSKGYMSGGEGLLNDGSIGTSPIADNTQWIGWDNPDMENPEVLFLFSRDVNIRNISIFYWGETSSDITVQISSVRGIETVVDEITQNEGSVYRRIYVFDGVTTGLIKLNFIGISTVLLTEIEIIEPLEGMNLLGPTLDTSRFIDTTTAATAGITTPQPPTPTTPTTPTTSTTGIISTSSIATTKSNSNNQTISQPVTKIPTITTTTTPVNTNSYSIYIIILVVICILISVGIIPVVIVCAFLCYKAGYKVGQRDKSDYVDMQPDPKHDYEQIKPETEPQYQNLSSSVREHTDNIQDGSYYVLK</sequence>
<evidence type="ECO:0000256" key="2">
    <source>
        <dbReference type="SAM" id="Phobius"/>
    </source>
</evidence>
<dbReference type="AlphaFoldDB" id="A0AAV7KEX4"/>
<feature type="chain" id="PRO_5043563557" evidence="3">
    <location>
        <begin position="24"/>
        <end position="520"/>
    </location>
</feature>
<organism evidence="4 5">
    <name type="scientific">Oopsacas minuta</name>
    <dbReference type="NCBI Taxonomy" id="111878"/>
    <lineage>
        <taxon>Eukaryota</taxon>
        <taxon>Metazoa</taxon>
        <taxon>Porifera</taxon>
        <taxon>Hexactinellida</taxon>
        <taxon>Hexasterophora</taxon>
        <taxon>Lyssacinosida</taxon>
        <taxon>Leucopsacidae</taxon>
        <taxon>Oopsacas</taxon>
    </lineage>
</organism>
<comment type="caution">
    <text evidence="4">The sequence shown here is derived from an EMBL/GenBank/DDBJ whole genome shotgun (WGS) entry which is preliminary data.</text>
</comment>
<proteinExistence type="predicted"/>
<evidence type="ECO:0000313" key="4">
    <source>
        <dbReference type="EMBL" id="KAI6658624.1"/>
    </source>
</evidence>
<evidence type="ECO:0000256" key="3">
    <source>
        <dbReference type="SAM" id="SignalP"/>
    </source>
</evidence>
<gene>
    <name evidence="4" type="ORF">LOD99_15422</name>
</gene>